<accession>A0A9W5F1R2</accession>
<dbReference type="RefSeq" id="WP_234797324.1">
    <property type="nucleotide sequence ID" value="NZ_LT009719.1"/>
</dbReference>
<dbReference type="Pfam" id="PF13432">
    <property type="entry name" value="TPR_16"/>
    <property type="match status" value="1"/>
</dbReference>
<sequence length="138" mass="15424">MITKLMKMLEDGRDSPLLRFSIAKALAAAGQFENAAHHLQEAIRQDPDYSAVWAELGECRARLGDNDGAITAWVEGMSVAVRRGDRWKSGSGVCDHAPRDLIRRPDHYEIRRDVSTGWICRMIRSCLGRSSGADYTAY</sequence>
<dbReference type="SUPFAM" id="SSF48452">
    <property type="entry name" value="TPR-like"/>
    <property type="match status" value="1"/>
</dbReference>
<dbReference type="InterPro" id="IPR019734">
    <property type="entry name" value="TPR_rpt"/>
</dbReference>
<comment type="caution">
    <text evidence="2">The sequence shown here is derived from an EMBL/GenBank/DDBJ whole genome shotgun (WGS) entry which is preliminary data.</text>
</comment>
<gene>
    <name evidence="2" type="ORF">AGR2A_Lc180088</name>
</gene>
<dbReference type="Gene3D" id="1.25.40.10">
    <property type="entry name" value="Tetratricopeptide repeat domain"/>
    <property type="match status" value="1"/>
</dbReference>
<organism evidence="2 3">
    <name type="scientific">Agrobacterium genomosp. 2 str. CFBP 5494</name>
    <dbReference type="NCBI Taxonomy" id="1183436"/>
    <lineage>
        <taxon>Bacteria</taxon>
        <taxon>Pseudomonadati</taxon>
        <taxon>Pseudomonadota</taxon>
        <taxon>Alphaproteobacteria</taxon>
        <taxon>Hyphomicrobiales</taxon>
        <taxon>Rhizobiaceae</taxon>
        <taxon>Rhizobium/Agrobacterium group</taxon>
        <taxon>Agrobacterium</taxon>
        <taxon>Agrobacterium tumefaciens complex</taxon>
    </lineage>
</organism>
<keyword evidence="3" id="KW-1185">Reference proteome</keyword>
<evidence type="ECO:0000256" key="1">
    <source>
        <dbReference type="PROSITE-ProRule" id="PRU00339"/>
    </source>
</evidence>
<protein>
    <recommendedName>
        <fullName evidence="4">Tetratricopeptide repeat protein</fullName>
    </recommendedName>
</protein>
<name>A0A9W5F1R2_9HYPH</name>
<evidence type="ECO:0000313" key="2">
    <source>
        <dbReference type="EMBL" id="CUW96549.1"/>
    </source>
</evidence>
<feature type="repeat" description="TPR" evidence="1">
    <location>
        <begin position="16"/>
        <end position="49"/>
    </location>
</feature>
<keyword evidence="1" id="KW-0802">TPR repeat</keyword>
<dbReference type="AlphaFoldDB" id="A0A9W5F1R2"/>
<dbReference type="Proteomes" id="UP000191933">
    <property type="component" value="Unassembled WGS sequence"/>
</dbReference>
<proteinExistence type="predicted"/>
<dbReference type="InterPro" id="IPR011990">
    <property type="entry name" value="TPR-like_helical_dom_sf"/>
</dbReference>
<dbReference type="EMBL" id="FBVY01000030">
    <property type="protein sequence ID" value="CUW96549.1"/>
    <property type="molecule type" value="Genomic_DNA"/>
</dbReference>
<evidence type="ECO:0008006" key="4">
    <source>
        <dbReference type="Google" id="ProtNLM"/>
    </source>
</evidence>
<evidence type="ECO:0000313" key="3">
    <source>
        <dbReference type="Proteomes" id="UP000191933"/>
    </source>
</evidence>
<dbReference type="PROSITE" id="PS50005">
    <property type="entry name" value="TPR"/>
    <property type="match status" value="1"/>
</dbReference>
<reference evidence="2 3" key="1">
    <citation type="submission" date="2016-01" db="EMBL/GenBank/DDBJ databases">
        <authorList>
            <person name="Regsiter A."/>
            <person name="william w."/>
        </authorList>
    </citation>
    <scope>NUCLEOTIDE SEQUENCE [LARGE SCALE GENOMIC DNA]</scope>
    <source>
        <strain evidence="2 3">CFBP 5494</strain>
    </source>
</reference>
<dbReference type="SMART" id="SM00028">
    <property type="entry name" value="TPR"/>
    <property type="match status" value="2"/>
</dbReference>